<keyword evidence="2" id="KW-0067">ATP-binding</keyword>
<dbReference type="InterPro" id="IPR011604">
    <property type="entry name" value="PDDEXK-like_dom_sf"/>
</dbReference>
<evidence type="ECO:0000259" key="4">
    <source>
        <dbReference type="Pfam" id="PF12705"/>
    </source>
</evidence>
<evidence type="ECO:0000313" key="5">
    <source>
        <dbReference type="EMBL" id="MFC4501736.1"/>
    </source>
</evidence>
<gene>
    <name evidence="5" type="ORF">ACFPIH_19730</name>
</gene>
<name>A0ABV9ARI9_9ACTN</name>
<protein>
    <submittedName>
        <fullName evidence="5">PD-(D/E)XK nuclease family protein</fullName>
    </submittedName>
</protein>
<evidence type="ECO:0000256" key="2">
    <source>
        <dbReference type="ARBA" id="ARBA00022806"/>
    </source>
</evidence>
<dbReference type="InterPro" id="IPR038726">
    <property type="entry name" value="PDDEXK_AddAB-type"/>
</dbReference>
<comment type="caution">
    <text evidence="5">The sequence shown here is derived from an EMBL/GenBank/DDBJ whole genome shotgun (WGS) entry which is preliminary data.</text>
</comment>
<dbReference type="Proteomes" id="UP001595839">
    <property type="component" value="Unassembled WGS sequence"/>
</dbReference>
<reference evidence="6" key="1">
    <citation type="journal article" date="2019" name="Int. J. Syst. Evol. Microbiol.">
        <title>The Global Catalogue of Microorganisms (GCM) 10K type strain sequencing project: providing services to taxonomists for standard genome sequencing and annotation.</title>
        <authorList>
            <consortium name="The Broad Institute Genomics Platform"/>
            <consortium name="The Broad Institute Genome Sequencing Center for Infectious Disease"/>
            <person name="Wu L."/>
            <person name="Ma J."/>
        </authorList>
    </citation>
    <scope>NUCLEOTIDE SEQUENCE [LARGE SCALE GENOMIC DNA]</scope>
    <source>
        <strain evidence="6">CGMCC 4.7177</strain>
    </source>
</reference>
<keyword evidence="2" id="KW-0378">Hydrolase</keyword>
<proteinExistence type="predicted"/>
<keyword evidence="3" id="KW-0234">DNA repair</keyword>
<accession>A0ABV9ARI9</accession>
<keyword evidence="2" id="KW-0547">Nucleotide-binding</keyword>
<sequence length="255" mass="28561">MTRSVSQAEQYLDKCAWAYYLRRVEGVTPSPAAWSLQGTAFHSAIEVFELEGRRLNGDSTVELFSEDYSARARKELAREPDLNNWLTAGPDGGTDIEARYVLGRAQTGAYVEWAKDHGPRLWKDADGRPGIELRLQANIGGVEVQGIIDQLVNEPDESVRIRDLKTGSTRSRLQLETYAVLVRKALGLKVRKGDWYMAKKGALSRPLDLSTVSEDEVGQKYAKMDEGVKRGDFPPNPGFSCRFCDVARACTFKRR</sequence>
<dbReference type="Gene3D" id="3.90.320.10">
    <property type="match status" value="1"/>
</dbReference>
<feature type="domain" description="PD-(D/E)XK endonuclease-like" evidence="4">
    <location>
        <begin position="4"/>
        <end position="250"/>
    </location>
</feature>
<keyword evidence="2" id="KW-0347">Helicase</keyword>
<dbReference type="Pfam" id="PF12705">
    <property type="entry name" value="PDDEXK_1"/>
    <property type="match status" value="1"/>
</dbReference>
<evidence type="ECO:0000256" key="1">
    <source>
        <dbReference type="ARBA" id="ARBA00022763"/>
    </source>
</evidence>
<organism evidence="5 6">
    <name type="scientific">Streptomyces vulcanius</name>
    <dbReference type="NCBI Taxonomy" id="1441876"/>
    <lineage>
        <taxon>Bacteria</taxon>
        <taxon>Bacillati</taxon>
        <taxon>Actinomycetota</taxon>
        <taxon>Actinomycetes</taxon>
        <taxon>Kitasatosporales</taxon>
        <taxon>Streptomycetaceae</taxon>
        <taxon>Streptomyces</taxon>
    </lineage>
</organism>
<evidence type="ECO:0000313" key="6">
    <source>
        <dbReference type="Proteomes" id="UP001595839"/>
    </source>
</evidence>
<keyword evidence="6" id="KW-1185">Reference proteome</keyword>
<keyword evidence="1" id="KW-0227">DNA damage</keyword>
<dbReference type="RefSeq" id="WP_381173779.1">
    <property type="nucleotide sequence ID" value="NZ_JBHSFK010000012.1"/>
</dbReference>
<dbReference type="EMBL" id="JBHSFK010000012">
    <property type="protein sequence ID" value="MFC4501736.1"/>
    <property type="molecule type" value="Genomic_DNA"/>
</dbReference>
<evidence type="ECO:0000256" key="3">
    <source>
        <dbReference type="ARBA" id="ARBA00023204"/>
    </source>
</evidence>